<name>A0A9P6LAB5_9AGAM</name>
<dbReference type="Proteomes" id="UP000736335">
    <property type="component" value="Unassembled WGS sequence"/>
</dbReference>
<evidence type="ECO:0000313" key="3">
    <source>
        <dbReference type="EMBL" id="KAF9790669.1"/>
    </source>
</evidence>
<comment type="caution">
    <text evidence="3">The sequence shown here is derived from an EMBL/GenBank/DDBJ whole genome shotgun (WGS) entry which is preliminary data.</text>
</comment>
<sequence>EVEVLLDLVDKELPVGAKGWNVVGARFCEWAANTEHPARADRSLEIKYKQLVKTRKPTGDGVCPPEVTRAHIIDDRIQSKVACRDFGDDDIADFDGSSVISNDHPMSDAGEELNVPPARTRCGKRVRTVRIEAPLPPRNVNCQSSSRGMDFLDKITKSIDPEQQIQRDSDRASTIFQAQQVLLLQSQIRDLNQTVLSLRTQLDSSERRRADADRRADRLQNQIDI</sequence>
<dbReference type="InterPro" id="IPR049203">
    <property type="entry name" value="DUF6818"/>
</dbReference>
<feature type="region of interest" description="Disordered" evidence="1">
    <location>
        <begin position="204"/>
        <end position="225"/>
    </location>
</feature>
<dbReference type="PANTHER" id="PTHR34409">
    <property type="entry name" value="SET DOMAIN-CONTAINING PROTEIN"/>
    <property type="match status" value="1"/>
</dbReference>
<feature type="non-terminal residue" evidence="3">
    <location>
        <position position="1"/>
    </location>
</feature>
<evidence type="ECO:0000259" key="2">
    <source>
        <dbReference type="Pfam" id="PF20681"/>
    </source>
</evidence>
<proteinExistence type="predicted"/>
<reference evidence="3" key="2">
    <citation type="submission" date="2020-11" db="EMBL/GenBank/DDBJ databases">
        <authorList>
            <consortium name="DOE Joint Genome Institute"/>
            <person name="Kuo A."/>
            <person name="Miyauchi S."/>
            <person name="Kiss E."/>
            <person name="Drula E."/>
            <person name="Kohler A."/>
            <person name="Sanchez-Garcia M."/>
            <person name="Andreopoulos B."/>
            <person name="Barry K.W."/>
            <person name="Bonito G."/>
            <person name="Buee M."/>
            <person name="Carver A."/>
            <person name="Chen C."/>
            <person name="Cichocki N."/>
            <person name="Clum A."/>
            <person name="Culley D."/>
            <person name="Crous P.W."/>
            <person name="Fauchery L."/>
            <person name="Girlanda M."/>
            <person name="Hayes R."/>
            <person name="Keri Z."/>
            <person name="Labutti K."/>
            <person name="Lipzen A."/>
            <person name="Lombard V."/>
            <person name="Magnuson J."/>
            <person name="Maillard F."/>
            <person name="Morin E."/>
            <person name="Murat C."/>
            <person name="Nolan M."/>
            <person name="Ohm R."/>
            <person name="Pangilinan J."/>
            <person name="Pereira M."/>
            <person name="Perotto S."/>
            <person name="Peter M."/>
            <person name="Riley R."/>
            <person name="Sitrit Y."/>
            <person name="Stielow B."/>
            <person name="Szollosi G."/>
            <person name="Zifcakova L."/>
            <person name="Stursova M."/>
            <person name="Spatafora J.W."/>
            <person name="Tedersoo L."/>
            <person name="Vaario L.-M."/>
            <person name="Yamada A."/>
            <person name="Yan M."/>
            <person name="Wang P."/>
            <person name="Xu J."/>
            <person name="Bruns T."/>
            <person name="Baldrian P."/>
            <person name="Vilgalys R."/>
            <person name="Henrissat B."/>
            <person name="Grigoriev I.V."/>
            <person name="Hibbett D."/>
            <person name="Nagy L.G."/>
            <person name="Martin F.M."/>
        </authorList>
    </citation>
    <scope>NUCLEOTIDE SEQUENCE</scope>
    <source>
        <strain evidence="3">UH-Tt-Lm1</strain>
    </source>
</reference>
<dbReference type="Pfam" id="PF20681">
    <property type="entry name" value="DUF6818"/>
    <property type="match status" value="1"/>
</dbReference>
<evidence type="ECO:0000313" key="4">
    <source>
        <dbReference type="Proteomes" id="UP000736335"/>
    </source>
</evidence>
<dbReference type="PANTHER" id="PTHR34409:SF1">
    <property type="entry name" value="MYB-LIKE DOMAIN-CONTAINING PROTEIN"/>
    <property type="match status" value="1"/>
</dbReference>
<keyword evidence="4" id="KW-1185">Reference proteome</keyword>
<dbReference type="EMBL" id="WIUZ02000002">
    <property type="protein sequence ID" value="KAF9790669.1"/>
    <property type="molecule type" value="Genomic_DNA"/>
</dbReference>
<feature type="non-terminal residue" evidence="3">
    <location>
        <position position="225"/>
    </location>
</feature>
<evidence type="ECO:0000256" key="1">
    <source>
        <dbReference type="SAM" id="MobiDB-lite"/>
    </source>
</evidence>
<protein>
    <recommendedName>
        <fullName evidence="2">DUF6818 domain-containing protein</fullName>
    </recommendedName>
</protein>
<organism evidence="3 4">
    <name type="scientific">Thelephora terrestris</name>
    <dbReference type="NCBI Taxonomy" id="56493"/>
    <lineage>
        <taxon>Eukaryota</taxon>
        <taxon>Fungi</taxon>
        <taxon>Dikarya</taxon>
        <taxon>Basidiomycota</taxon>
        <taxon>Agaricomycotina</taxon>
        <taxon>Agaricomycetes</taxon>
        <taxon>Thelephorales</taxon>
        <taxon>Thelephoraceae</taxon>
        <taxon>Thelephora</taxon>
    </lineage>
</organism>
<feature type="domain" description="DUF6818" evidence="2">
    <location>
        <begin position="14"/>
        <end position="89"/>
    </location>
</feature>
<feature type="compositionally biased region" description="Basic and acidic residues" evidence="1">
    <location>
        <begin position="204"/>
        <end position="218"/>
    </location>
</feature>
<gene>
    <name evidence="3" type="ORF">BJ322DRAFT_990188</name>
</gene>
<dbReference type="OrthoDB" id="99432at2759"/>
<dbReference type="AlphaFoldDB" id="A0A9P6LAB5"/>
<accession>A0A9P6LAB5</accession>
<reference evidence="3" key="1">
    <citation type="journal article" date="2020" name="Nat. Commun.">
        <title>Large-scale genome sequencing of mycorrhizal fungi provides insights into the early evolution of symbiotic traits.</title>
        <authorList>
            <person name="Miyauchi S."/>
            <person name="Kiss E."/>
            <person name="Kuo A."/>
            <person name="Drula E."/>
            <person name="Kohler A."/>
            <person name="Sanchez-Garcia M."/>
            <person name="Morin E."/>
            <person name="Andreopoulos B."/>
            <person name="Barry K.W."/>
            <person name="Bonito G."/>
            <person name="Buee M."/>
            <person name="Carver A."/>
            <person name="Chen C."/>
            <person name="Cichocki N."/>
            <person name="Clum A."/>
            <person name="Culley D."/>
            <person name="Crous P.W."/>
            <person name="Fauchery L."/>
            <person name="Girlanda M."/>
            <person name="Hayes R.D."/>
            <person name="Keri Z."/>
            <person name="LaButti K."/>
            <person name="Lipzen A."/>
            <person name="Lombard V."/>
            <person name="Magnuson J."/>
            <person name="Maillard F."/>
            <person name="Murat C."/>
            <person name="Nolan M."/>
            <person name="Ohm R.A."/>
            <person name="Pangilinan J."/>
            <person name="Pereira M.F."/>
            <person name="Perotto S."/>
            <person name="Peter M."/>
            <person name="Pfister S."/>
            <person name="Riley R."/>
            <person name="Sitrit Y."/>
            <person name="Stielow J.B."/>
            <person name="Szollosi G."/>
            <person name="Zifcakova L."/>
            <person name="Stursova M."/>
            <person name="Spatafora J.W."/>
            <person name="Tedersoo L."/>
            <person name="Vaario L.M."/>
            <person name="Yamada A."/>
            <person name="Yan M."/>
            <person name="Wang P."/>
            <person name="Xu J."/>
            <person name="Bruns T."/>
            <person name="Baldrian P."/>
            <person name="Vilgalys R."/>
            <person name="Dunand C."/>
            <person name="Henrissat B."/>
            <person name="Grigoriev I.V."/>
            <person name="Hibbett D."/>
            <person name="Nagy L.G."/>
            <person name="Martin F.M."/>
        </authorList>
    </citation>
    <scope>NUCLEOTIDE SEQUENCE</scope>
    <source>
        <strain evidence="3">UH-Tt-Lm1</strain>
    </source>
</reference>